<feature type="domain" description="FMN-binding" evidence="1">
    <location>
        <begin position="52"/>
        <end position="130"/>
    </location>
</feature>
<gene>
    <name evidence="2" type="ORF">MB27_41635</name>
</gene>
<proteinExistence type="predicted"/>
<dbReference type="Proteomes" id="UP000054537">
    <property type="component" value="Unassembled WGS sequence"/>
</dbReference>
<dbReference type="AlphaFoldDB" id="A0A0A6U7X2"/>
<comment type="caution">
    <text evidence="2">The sequence shown here is derived from an EMBL/GenBank/DDBJ whole genome shotgun (WGS) entry which is preliminary data.</text>
</comment>
<dbReference type="RefSeq" id="WP_043533714.1">
    <property type="nucleotide sequence ID" value="NZ_BAABKU010000005.1"/>
</dbReference>
<evidence type="ECO:0000313" key="3">
    <source>
        <dbReference type="Proteomes" id="UP000054537"/>
    </source>
</evidence>
<dbReference type="InterPro" id="IPR007329">
    <property type="entry name" value="FMN-bd"/>
</dbReference>
<dbReference type="SMART" id="SM00900">
    <property type="entry name" value="FMN_bind"/>
    <property type="match status" value="1"/>
</dbReference>
<dbReference type="eggNOG" id="COG3976">
    <property type="taxonomic scope" value="Bacteria"/>
</dbReference>
<dbReference type="OrthoDB" id="8099475at2"/>
<reference evidence="2 3" key="1">
    <citation type="submission" date="2014-10" db="EMBL/GenBank/DDBJ databases">
        <title>Draft genome sequence of Actinoplanes utahensis NRRL 12052.</title>
        <authorList>
            <person name="Velasco-Bucheli B."/>
            <person name="del Cerro C."/>
            <person name="Hormigo D."/>
            <person name="Garcia J.L."/>
            <person name="Acebal C."/>
            <person name="Arroyo M."/>
            <person name="de la Mata I."/>
        </authorList>
    </citation>
    <scope>NUCLEOTIDE SEQUENCE [LARGE SCALE GENOMIC DNA]</scope>
    <source>
        <strain evidence="2 3">NRRL 12052</strain>
    </source>
</reference>
<keyword evidence="3" id="KW-1185">Reference proteome</keyword>
<dbReference type="GO" id="GO:0016020">
    <property type="term" value="C:membrane"/>
    <property type="evidence" value="ECO:0007669"/>
    <property type="project" value="InterPro"/>
</dbReference>
<evidence type="ECO:0000313" key="2">
    <source>
        <dbReference type="EMBL" id="KHD72150.1"/>
    </source>
</evidence>
<dbReference type="EMBL" id="JRTT01000139">
    <property type="protein sequence ID" value="KHD72150.1"/>
    <property type="molecule type" value="Genomic_DNA"/>
</dbReference>
<name>A0A0A6U7X2_ACTUT</name>
<accession>A0A0A6U7X2</accession>
<dbReference type="GO" id="GO:0010181">
    <property type="term" value="F:FMN binding"/>
    <property type="evidence" value="ECO:0007669"/>
    <property type="project" value="InterPro"/>
</dbReference>
<organism evidence="2 3">
    <name type="scientific">Actinoplanes utahensis</name>
    <dbReference type="NCBI Taxonomy" id="1869"/>
    <lineage>
        <taxon>Bacteria</taxon>
        <taxon>Bacillati</taxon>
        <taxon>Actinomycetota</taxon>
        <taxon>Actinomycetes</taxon>
        <taxon>Micromonosporales</taxon>
        <taxon>Micromonosporaceae</taxon>
        <taxon>Actinoplanes</taxon>
    </lineage>
</organism>
<dbReference type="Gene3D" id="3.90.1010.20">
    <property type="match status" value="1"/>
</dbReference>
<protein>
    <recommendedName>
        <fullName evidence="1">FMN-binding domain-containing protein</fullName>
    </recommendedName>
</protein>
<sequence length="132" mass="13490">MRRIMLWMISTVAALVLLFGYRTSTGQSAVVETAAVAPVGAGQSFSGATVATREGDVQVVITVADGRITSVAVPVRPGGSPKHEEISARAVPKLIEQTLAAQSADIDTVSGATYTSGGYLQSLQSALDAAGL</sequence>
<dbReference type="Pfam" id="PF04205">
    <property type="entry name" value="FMN_bind"/>
    <property type="match status" value="1"/>
</dbReference>
<evidence type="ECO:0000259" key="1">
    <source>
        <dbReference type="SMART" id="SM00900"/>
    </source>
</evidence>
<dbReference type="STRING" id="1869.MB27_41635"/>